<accession>A0ACC3T3C9</accession>
<name>A0ACC3T3C9_LIPKO</name>
<organism evidence="1 2">
    <name type="scientific">Lipomyces kononenkoae</name>
    <name type="common">Yeast</name>
    <dbReference type="NCBI Taxonomy" id="34357"/>
    <lineage>
        <taxon>Eukaryota</taxon>
        <taxon>Fungi</taxon>
        <taxon>Dikarya</taxon>
        <taxon>Ascomycota</taxon>
        <taxon>Saccharomycotina</taxon>
        <taxon>Lipomycetes</taxon>
        <taxon>Lipomycetales</taxon>
        <taxon>Lipomycetaceae</taxon>
        <taxon>Lipomyces</taxon>
    </lineage>
</organism>
<reference evidence="2" key="1">
    <citation type="journal article" date="2024" name="Front. Bioeng. Biotechnol.">
        <title>Genome-scale model development and genomic sequencing of the oleaginous clade Lipomyces.</title>
        <authorList>
            <person name="Czajka J.J."/>
            <person name="Han Y."/>
            <person name="Kim J."/>
            <person name="Mondo S.J."/>
            <person name="Hofstad B.A."/>
            <person name="Robles A."/>
            <person name="Haridas S."/>
            <person name="Riley R."/>
            <person name="LaButti K."/>
            <person name="Pangilinan J."/>
            <person name="Andreopoulos W."/>
            <person name="Lipzen A."/>
            <person name="Yan J."/>
            <person name="Wang M."/>
            <person name="Ng V."/>
            <person name="Grigoriev I.V."/>
            <person name="Spatafora J.W."/>
            <person name="Magnuson J.K."/>
            <person name="Baker S.E."/>
            <person name="Pomraning K.R."/>
        </authorList>
    </citation>
    <scope>NUCLEOTIDE SEQUENCE [LARGE SCALE GENOMIC DNA]</scope>
    <source>
        <strain evidence="2">CBS 7786</strain>
    </source>
</reference>
<keyword evidence="2" id="KW-1185">Reference proteome</keyword>
<proteinExistence type="predicted"/>
<dbReference type="EMBL" id="MU971358">
    <property type="protein sequence ID" value="KAK9238239.1"/>
    <property type="molecule type" value="Genomic_DNA"/>
</dbReference>
<evidence type="ECO:0000313" key="2">
    <source>
        <dbReference type="Proteomes" id="UP001433508"/>
    </source>
</evidence>
<protein>
    <submittedName>
        <fullName evidence="1">PPPDE putative peptidase domain-containing protein</fullName>
    </submittedName>
</protein>
<gene>
    <name evidence="1" type="ORF">V1525DRAFT_401491</name>
</gene>
<comment type="caution">
    <text evidence="1">The sequence shown here is derived from an EMBL/GenBank/DDBJ whole genome shotgun (WGS) entry which is preliminary data.</text>
</comment>
<sequence length="575" mass="61828">MMSVSKFQELGSSDTTSVSDAAPGQQQQEALGASAFSPMSVNEESSPASATCSASTSYTSLPFTASPATSSITHTSLLPSPIVTSVVDGPKRKYSRPASLRSFSSSTQMTTVVTATASAVSSPSTSQFPNSSNALASGPMPIPTPRRHQQNSNLNYRAINTTVPVATTSWSLSESRTNELQVKSENAHYSYERSRRLSVVINVYDMLQDSKFAPLMWILGIGVYHSAVEIDGREYAYGGHEEPGISGVYSSKSKTPLPGGITCKTSILHGYTSYSPAEFHAIISDLSSEYMGTSYNLLYKNCNHFTNSLVLRLTDRSAPAWLNRATYIGIAIPCIIGQTYIEPPKCDVPGCKSSASLSSASTRDEKSFYEINTAPLPVNQPSLPTWSSCNGTTSSQSPSLSLSSPVRTATDTGRAKKFGEKSSHSQHALESEPFLISTRYVDDEFIASDSGSGSGSDSEDDRTEDDGIVGVDEKTNQTPKIKSSSSNTSKSKRSSGVIYEKTSTRTYSSLSQSQSPSFDSGMRGNAPPLDNSVRYYRSDESSSNSADTDGERSSMLGRFLSGQSSFLGWSEWWRP</sequence>
<evidence type="ECO:0000313" key="1">
    <source>
        <dbReference type="EMBL" id="KAK9238239.1"/>
    </source>
</evidence>
<dbReference type="Proteomes" id="UP001433508">
    <property type="component" value="Unassembled WGS sequence"/>
</dbReference>